<keyword evidence="3" id="KW-1185">Reference proteome</keyword>
<reference evidence="3" key="1">
    <citation type="journal article" date="2012" name="Science">
        <title>The Paleozoic origin of enzymatic lignin decomposition reconstructed from 31 fungal genomes.</title>
        <authorList>
            <person name="Floudas D."/>
            <person name="Binder M."/>
            <person name="Riley R."/>
            <person name="Barry K."/>
            <person name="Blanchette R.A."/>
            <person name="Henrissat B."/>
            <person name="Martinez A.T."/>
            <person name="Otillar R."/>
            <person name="Spatafora J.W."/>
            <person name="Yadav J.S."/>
            <person name="Aerts A."/>
            <person name="Benoit I."/>
            <person name="Boyd A."/>
            <person name="Carlson A."/>
            <person name="Copeland A."/>
            <person name="Coutinho P.M."/>
            <person name="de Vries R.P."/>
            <person name="Ferreira P."/>
            <person name="Findley K."/>
            <person name="Foster B."/>
            <person name="Gaskell J."/>
            <person name="Glotzer D."/>
            <person name="Gorecki P."/>
            <person name="Heitman J."/>
            <person name="Hesse C."/>
            <person name="Hori C."/>
            <person name="Igarashi K."/>
            <person name="Jurgens J.A."/>
            <person name="Kallen N."/>
            <person name="Kersten P."/>
            <person name="Kohler A."/>
            <person name="Kuees U."/>
            <person name="Kumar T.K.A."/>
            <person name="Kuo A."/>
            <person name="LaButti K."/>
            <person name="Larrondo L.F."/>
            <person name="Lindquist E."/>
            <person name="Ling A."/>
            <person name="Lombard V."/>
            <person name="Lucas S."/>
            <person name="Lundell T."/>
            <person name="Martin R."/>
            <person name="McLaughlin D.J."/>
            <person name="Morgenstern I."/>
            <person name="Morin E."/>
            <person name="Murat C."/>
            <person name="Nagy L.G."/>
            <person name="Nolan M."/>
            <person name="Ohm R.A."/>
            <person name="Patyshakuliyeva A."/>
            <person name="Rokas A."/>
            <person name="Ruiz-Duenas F.J."/>
            <person name="Sabat G."/>
            <person name="Salamov A."/>
            <person name="Samejima M."/>
            <person name="Schmutz J."/>
            <person name="Slot J.C."/>
            <person name="St John F."/>
            <person name="Stenlid J."/>
            <person name="Sun H."/>
            <person name="Sun S."/>
            <person name="Syed K."/>
            <person name="Tsang A."/>
            <person name="Wiebenga A."/>
            <person name="Young D."/>
            <person name="Pisabarro A."/>
            <person name="Eastwood D.C."/>
            <person name="Martin F."/>
            <person name="Cullen D."/>
            <person name="Grigoriev I.V."/>
            <person name="Hibbett D.S."/>
        </authorList>
    </citation>
    <scope>NUCLEOTIDE SEQUENCE [LARGE SCALE GENOMIC DNA]</scope>
    <source>
        <strain evidence="3">FP-101664</strain>
    </source>
</reference>
<accession>R7S639</accession>
<feature type="region of interest" description="Disordered" evidence="1">
    <location>
        <begin position="1"/>
        <end position="21"/>
    </location>
</feature>
<sequence length="57" mass="6238">MGNEEHGGTERLRDGRGSLGAVQIRRPRANIGVREVGVQNHSASFSDESVLCLAYRK</sequence>
<dbReference type="AlphaFoldDB" id="R7S639"/>
<dbReference type="GeneID" id="19417520"/>
<evidence type="ECO:0000313" key="2">
    <source>
        <dbReference type="EMBL" id="EIW51248.1"/>
    </source>
</evidence>
<organism evidence="2 3">
    <name type="scientific">Trametes versicolor (strain FP-101664)</name>
    <name type="common">White-rot fungus</name>
    <name type="synonym">Coriolus versicolor</name>
    <dbReference type="NCBI Taxonomy" id="717944"/>
    <lineage>
        <taxon>Eukaryota</taxon>
        <taxon>Fungi</taxon>
        <taxon>Dikarya</taxon>
        <taxon>Basidiomycota</taxon>
        <taxon>Agaricomycotina</taxon>
        <taxon>Agaricomycetes</taxon>
        <taxon>Polyporales</taxon>
        <taxon>Polyporaceae</taxon>
        <taxon>Trametes</taxon>
    </lineage>
</organism>
<dbReference type="Proteomes" id="UP000054317">
    <property type="component" value="Unassembled WGS sequence"/>
</dbReference>
<feature type="compositionally biased region" description="Basic and acidic residues" evidence="1">
    <location>
        <begin position="1"/>
        <end position="16"/>
    </location>
</feature>
<evidence type="ECO:0000256" key="1">
    <source>
        <dbReference type="SAM" id="MobiDB-lite"/>
    </source>
</evidence>
<name>R7S639_TRAVS</name>
<dbReference type="KEGG" id="tvs:TRAVEDRAFT_54733"/>
<evidence type="ECO:0000313" key="3">
    <source>
        <dbReference type="Proteomes" id="UP000054317"/>
    </source>
</evidence>
<dbReference type="EMBL" id="JH711911">
    <property type="protein sequence ID" value="EIW51248.1"/>
    <property type="molecule type" value="Genomic_DNA"/>
</dbReference>
<protein>
    <submittedName>
        <fullName evidence="2">Uncharacterized protein</fullName>
    </submittedName>
</protein>
<dbReference type="RefSeq" id="XP_008045867.1">
    <property type="nucleotide sequence ID" value="XM_008047676.1"/>
</dbReference>
<gene>
    <name evidence="2" type="ORF">TRAVEDRAFT_54733</name>
</gene>
<proteinExistence type="predicted"/>